<feature type="transmembrane region" description="Helical" evidence="1">
    <location>
        <begin position="144"/>
        <end position="164"/>
    </location>
</feature>
<dbReference type="PANTHER" id="PTHR23530">
    <property type="entry name" value="TRANSPORT PROTEIN-RELATED"/>
    <property type="match status" value="1"/>
</dbReference>
<dbReference type="GO" id="GO:0022857">
    <property type="term" value="F:transmembrane transporter activity"/>
    <property type="evidence" value="ECO:0007669"/>
    <property type="project" value="InterPro"/>
</dbReference>
<dbReference type="Proteomes" id="UP000754563">
    <property type="component" value="Unassembled WGS sequence"/>
</dbReference>
<keyword evidence="1" id="KW-0472">Membrane</keyword>
<name>A0A955L942_9BACT</name>
<protein>
    <submittedName>
        <fullName evidence="2">MFS transporter</fullName>
    </submittedName>
</protein>
<keyword evidence="1" id="KW-1133">Transmembrane helix</keyword>
<sequence length="412" mass="46351">MLKKYFPHSNNKNIKIFYFQSFLFVGYLFLQANWLFYFLNHISLEQVAIVETFGILTGILTEIPSGAIADLLGKKRSLFIGGILTAIGGIVFILFQSFYGFLFGNIIGFWGFSFISGSLEAFSYDTLKDNNLEHEYSKIVSGEILVRSLAALIMPALSGILFSINEIYPTLAFSIVNTMAAILCIFADEPKNDSQQFTLNNFWLQQKEGFKVLFGKHLRVVAFIVIALGFLLELYQGVVRQSLAGFFSFTGETNGYLMSLVTIPGMLIGINFERILKKFGEYKLLILISCTYAVGFGLAIWSEGSIVLGGFVFLAIYTIEKISRPITSVLINERIPSKYRATTISVYAFLTRIPYLILITFFIELTTKQNIPYLLIGYTLIALLALIYTVSVEKKIKSTTANNQNIYEIIDL</sequence>
<feature type="transmembrane region" description="Helical" evidence="1">
    <location>
        <begin position="77"/>
        <end position="95"/>
    </location>
</feature>
<feature type="transmembrane region" description="Helical" evidence="1">
    <location>
        <begin position="101"/>
        <end position="123"/>
    </location>
</feature>
<evidence type="ECO:0000313" key="3">
    <source>
        <dbReference type="Proteomes" id="UP000754563"/>
    </source>
</evidence>
<evidence type="ECO:0000256" key="1">
    <source>
        <dbReference type="SAM" id="Phobius"/>
    </source>
</evidence>
<gene>
    <name evidence="2" type="ORF">KC717_06685</name>
</gene>
<keyword evidence="1" id="KW-0812">Transmembrane</keyword>
<dbReference type="AlphaFoldDB" id="A0A955L942"/>
<organism evidence="2 3">
    <name type="scientific">Candidatus Dojkabacteria bacterium</name>
    <dbReference type="NCBI Taxonomy" id="2099670"/>
    <lineage>
        <taxon>Bacteria</taxon>
        <taxon>Candidatus Dojkabacteria</taxon>
    </lineage>
</organism>
<feature type="transmembrane region" description="Helical" evidence="1">
    <location>
        <begin position="46"/>
        <end position="65"/>
    </location>
</feature>
<evidence type="ECO:0000313" key="2">
    <source>
        <dbReference type="EMBL" id="MCA9386303.1"/>
    </source>
</evidence>
<dbReference type="CDD" id="cd06174">
    <property type="entry name" value="MFS"/>
    <property type="match status" value="1"/>
</dbReference>
<feature type="transmembrane region" description="Helical" evidence="1">
    <location>
        <begin position="217"/>
        <end position="235"/>
    </location>
</feature>
<dbReference type="Pfam" id="PF07690">
    <property type="entry name" value="MFS_1"/>
    <property type="match status" value="1"/>
</dbReference>
<dbReference type="SUPFAM" id="SSF103473">
    <property type="entry name" value="MFS general substrate transporter"/>
    <property type="match status" value="1"/>
</dbReference>
<dbReference type="InterPro" id="IPR053160">
    <property type="entry name" value="MFS_DHA3_Transporter"/>
</dbReference>
<proteinExistence type="predicted"/>
<feature type="transmembrane region" description="Helical" evidence="1">
    <location>
        <begin position="344"/>
        <end position="365"/>
    </location>
</feature>
<feature type="transmembrane region" description="Helical" evidence="1">
    <location>
        <begin position="170"/>
        <end position="187"/>
    </location>
</feature>
<dbReference type="Gene3D" id="1.20.1250.20">
    <property type="entry name" value="MFS general substrate transporter like domains"/>
    <property type="match status" value="2"/>
</dbReference>
<dbReference type="InterPro" id="IPR011701">
    <property type="entry name" value="MFS"/>
</dbReference>
<comment type="caution">
    <text evidence="2">The sequence shown here is derived from an EMBL/GenBank/DDBJ whole genome shotgun (WGS) entry which is preliminary data.</text>
</comment>
<feature type="transmembrane region" description="Helical" evidence="1">
    <location>
        <begin position="255"/>
        <end position="272"/>
    </location>
</feature>
<dbReference type="InterPro" id="IPR036259">
    <property type="entry name" value="MFS_trans_sf"/>
</dbReference>
<feature type="transmembrane region" description="Helical" evidence="1">
    <location>
        <begin position="284"/>
        <end position="300"/>
    </location>
</feature>
<accession>A0A955L942</accession>
<dbReference type="EMBL" id="JAGQLH010000121">
    <property type="protein sequence ID" value="MCA9386303.1"/>
    <property type="molecule type" value="Genomic_DNA"/>
</dbReference>
<reference evidence="2" key="2">
    <citation type="journal article" date="2021" name="Microbiome">
        <title>Successional dynamics and alternative stable states in a saline activated sludge microbial community over 9 years.</title>
        <authorList>
            <person name="Wang Y."/>
            <person name="Ye J."/>
            <person name="Ju F."/>
            <person name="Liu L."/>
            <person name="Boyd J.A."/>
            <person name="Deng Y."/>
            <person name="Parks D.H."/>
            <person name="Jiang X."/>
            <person name="Yin X."/>
            <person name="Woodcroft B.J."/>
            <person name="Tyson G.W."/>
            <person name="Hugenholtz P."/>
            <person name="Polz M.F."/>
            <person name="Zhang T."/>
        </authorList>
    </citation>
    <scope>NUCLEOTIDE SEQUENCE</scope>
    <source>
        <strain evidence="2">HKST-UBA11</strain>
    </source>
</reference>
<reference evidence="2" key="1">
    <citation type="submission" date="2020-04" db="EMBL/GenBank/DDBJ databases">
        <authorList>
            <person name="Zhang T."/>
        </authorList>
    </citation>
    <scope>NUCLEOTIDE SEQUENCE</scope>
    <source>
        <strain evidence="2">HKST-UBA11</strain>
    </source>
</reference>
<feature type="transmembrane region" description="Helical" evidence="1">
    <location>
        <begin position="306"/>
        <end position="323"/>
    </location>
</feature>
<dbReference type="PANTHER" id="PTHR23530:SF1">
    <property type="entry name" value="PERMEASE, MAJOR FACILITATOR SUPERFAMILY-RELATED"/>
    <property type="match status" value="1"/>
</dbReference>
<feature type="transmembrane region" description="Helical" evidence="1">
    <location>
        <begin position="21"/>
        <end position="40"/>
    </location>
</feature>
<feature type="transmembrane region" description="Helical" evidence="1">
    <location>
        <begin position="371"/>
        <end position="390"/>
    </location>
</feature>